<dbReference type="Proteomes" id="UP001331761">
    <property type="component" value="Unassembled WGS sequence"/>
</dbReference>
<protein>
    <submittedName>
        <fullName evidence="1">Uncharacterized protein</fullName>
    </submittedName>
</protein>
<proteinExistence type="predicted"/>
<organism evidence="1 2">
    <name type="scientific">Trichostrongylus colubriformis</name>
    <name type="common">Black scour worm</name>
    <dbReference type="NCBI Taxonomy" id="6319"/>
    <lineage>
        <taxon>Eukaryota</taxon>
        <taxon>Metazoa</taxon>
        <taxon>Ecdysozoa</taxon>
        <taxon>Nematoda</taxon>
        <taxon>Chromadorea</taxon>
        <taxon>Rhabditida</taxon>
        <taxon>Rhabditina</taxon>
        <taxon>Rhabditomorpha</taxon>
        <taxon>Strongyloidea</taxon>
        <taxon>Trichostrongylidae</taxon>
        <taxon>Trichostrongylus</taxon>
    </lineage>
</organism>
<dbReference type="SUPFAM" id="SSF53335">
    <property type="entry name" value="S-adenosyl-L-methionine-dependent methyltransferases"/>
    <property type="match status" value="1"/>
</dbReference>
<accession>A0AAN8ILG1</accession>
<sequence>MQAIQNISNSLTNDGVFVAIVPNGVKDFNPKREEGAKFGAAINLEPYTELYDGLRVDVEFFDGGEIVGKSKVTFFFNETHERILRSAGFRTVEFLRPVISEDGLKLYGEEFFHSYLNPPKDIIIRASK</sequence>
<evidence type="ECO:0000313" key="1">
    <source>
        <dbReference type="EMBL" id="KAK5974988.1"/>
    </source>
</evidence>
<keyword evidence="2" id="KW-1185">Reference proteome</keyword>
<dbReference type="AlphaFoldDB" id="A0AAN8ILG1"/>
<evidence type="ECO:0000313" key="2">
    <source>
        <dbReference type="Proteomes" id="UP001331761"/>
    </source>
</evidence>
<name>A0AAN8ILG1_TRICO</name>
<comment type="caution">
    <text evidence="1">The sequence shown here is derived from an EMBL/GenBank/DDBJ whole genome shotgun (WGS) entry which is preliminary data.</text>
</comment>
<dbReference type="InterPro" id="IPR029063">
    <property type="entry name" value="SAM-dependent_MTases_sf"/>
</dbReference>
<dbReference type="EMBL" id="WIXE01013569">
    <property type="protein sequence ID" value="KAK5974988.1"/>
    <property type="molecule type" value="Genomic_DNA"/>
</dbReference>
<gene>
    <name evidence="1" type="ORF">GCK32_008564</name>
</gene>
<reference evidence="1 2" key="1">
    <citation type="submission" date="2019-10" db="EMBL/GenBank/DDBJ databases">
        <title>Assembly and Annotation for the nematode Trichostrongylus colubriformis.</title>
        <authorList>
            <person name="Martin J."/>
        </authorList>
    </citation>
    <scope>NUCLEOTIDE SEQUENCE [LARGE SCALE GENOMIC DNA]</scope>
    <source>
        <strain evidence="1">G859</strain>
        <tissue evidence="1">Whole worm</tissue>
    </source>
</reference>